<sequence>MGRRQTLRARHGGYVRRTHAGKPGTPGRVLARDRGWRREARSAWLCGLALGGALLLADVARGSVTWPRGGCWAVIGVTLVAVLWPPRVTAGANWLAVRGLLREHRVRTDLLTRVRRSDGMSPRLVLRDVAGNRVEFDPKVLAANPLLWHHLDTGARRARESGLLREGAMPLGALADRIDGEGARTLLRSAGLE</sequence>
<proteinExistence type="predicted"/>
<evidence type="ECO:0000313" key="3">
    <source>
        <dbReference type="Proteomes" id="UP001595990"/>
    </source>
</evidence>
<keyword evidence="1" id="KW-0812">Transmembrane</keyword>
<feature type="transmembrane region" description="Helical" evidence="1">
    <location>
        <begin position="72"/>
        <end position="97"/>
    </location>
</feature>
<evidence type="ECO:0000256" key="1">
    <source>
        <dbReference type="SAM" id="Phobius"/>
    </source>
</evidence>
<evidence type="ECO:0000313" key="2">
    <source>
        <dbReference type="EMBL" id="MFC4514721.1"/>
    </source>
</evidence>
<dbReference type="RefSeq" id="WP_417923077.1">
    <property type="nucleotide sequence ID" value="NZ_JBHSFS010000007.1"/>
</dbReference>
<organism evidence="2 3">
    <name type="scientific">Streptomyces ehimensis</name>
    <dbReference type="NCBI Taxonomy" id="68195"/>
    <lineage>
        <taxon>Bacteria</taxon>
        <taxon>Bacillati</taxon>
        <taxon>Actinomycetota</taxon>
        <taxon>Actinomycetes</taxon>
        <taxon>Kitasatosporales</taxon>
        <taxon>Streptomycetaceae</taxon>
        <taxon>Streptomyces</taxon>
    </lineage>
</organism>
<keyword evidence="1" id="KW-1133">Transmembrane helix</keyword>
<keyword evidence="3" id="KW-1185">Reference proteome</keyword>
<keyword evidence="1" id="KW-0472">Membrane</keyword>
<accession>A0ABV9BKV7</accession>
<dbReference type="EMBL" id="JBHSFS010000007">
    <property type="protein sequence ID" value="MFC4514721.1"/>
    <property type="molecule type" value="Genomic_DNA"/>
</dbReference>
<dbReference type="Proteomes" id="UP001595990">
    <property type="component" value="Unassembled WGS sequence"/>
</dbReference>
<comment type="caution">
    <text evidence="2">The sequence shown here is derived from an EMBL/GenBank/DDBJ whole genome shotgun (WGS) entry which is preliminary data.</text>
</comment>
<protein>
    <submittedName>
        <fullName evidence="2">Uncharacterized protein</fullName>
    </submittedName>
</protein>
<gene>
    <name evidence="2" type="ORF">ACFPEN_17445</name>
</gene>
<reference evidence="3" key="1">
    <citation type="journal article" date="2019" name="Int. J. Syst. Evol. Microbiol.">
        <title>The Global Catalogue of Microorganisms (GCM) 10K type strain sequencing project: providing services to taxonomists for standard genome sequencing and annotation.</title>
        <authorList>
            <consortium name="The Broad Institute Genomics Platform"/>
            <consortium name="The Broad Institute Genome Sequencing Center for Infectious Disease"/>
            <person name="Wu L."/>
            <person name="Ma J."/>
        </authorList>
    </citation>
    <scope>NUCLEOTIDE SEQUENCE [LARGE SCALE GENOMIC DNA]</scope>
    <source>
        <strain evidence="3">CECT 8064</strain>
    </source>
</reference>
<feature type="transmembrane region" description="Helical" evidence="1">
    <location>
        <begin position="42"/>
        <end position="60"/>
    </location>
</feature>
<name>A0ABV9BKV7_9ACTN</name>